<proteinExistence type="predicted"/>
<dbReference type="eggNOG" id="COG1765">
    <property type="taxonomic scope" value="Bacteria"/>
</dbReference>
<keyword evidence="2" id="KW-1185">Reference proteome</keyword>
<dbReference type="OrthoDB" id="9789573at2"/>
<dbReference type="Proteomes" id="UP000010816">
    <property type="component" value="Chromosome"/>
</dbReference>
<dbReference type="SUPFAM" id="SSF82784">
    <property type="entry name" value="OsmC-like"/>
    <property type="match status" value="1"/>
</dbReference>
<organism evidence="1 2">
    <name type="scientific">Thioflavicoccus mobilis 8321</name>
    <dbReference type="NCBI Taxonomy" id="765912"/>
    <lineage>
        <taxon>Bacteria</taxon>
        <taxon>Pseudomonadati</taxon>
        <taxon>Pseudomonadota</taxon>
        <taxon>Gammaproteobacteria</taxon>
        <taxon>Chromatiales</taxon>
        <taxon>Chromatiaceae</taxon>
        <taxon>Thioflavicoccus</taxon>
    </lineage>
</organism>
<dbReference type="PANTHER" id="PTHR39624">
    <property type="entry name" value="PROTEIN INVOLVED IN RIMO-MEDIATED BETA-METHYLTHIOLATION OF RIBOSOMAL PROTEIN S12 YCAO"/>
    <property type="match status" value="1"/>
</dbReference>
<dbReference type="KEGG" id="tmb:Thimo_1072"/>
<dbReference type="Pfam" id="PF02566">
    <property type="entry name" value="OsmC"/>
    <property type="match status" value="1"/>
</dbReference>
<evidence type="ECO:0000313" key="2">
    <source>
        <dbReference type="Proteomes" id="UP000010816"/>
    </source>
</evidence>
<dbReference type="InterPro" id="IPR003718">
    <property type="entry name" value="OsmC/Ohr_fam"/>
</dbReference>
<dbReference type="InterPro" id="IPR036102">
    <property type="entry name" value="OsmC/Ohrsf"/>
</dbReference>
<dbReference type="EMBL" id="CP003051">
    <property type="protein sequence ID" value="AGA89876.1"/>
    <property type="molecule type" value="Genomic_DNA"/>
</dbReference>
<name>L0GV60_9GAMM</name>
<dbReference type="AlphaFoldDB" id="L0GV60"/>
<dbReference type="STRING" id="765912.Thimo_1072"/>
<accession>L0GV60</accession>
<sequence length="138" mass="15098">MPTIKTRHNGDMVFETEVGRHSILNDVMPTPEWGGKNRHPTPPDYFVASISSCIAAFVVQYCNRAGLDTTGMTIELSFEKGEKPAHLKDFNANIHLPNAEVGDRMAALKRAAESCTIHETIARMTDGIAIEVTDKTAG</sequence>
<dbReference type="RefSeq" id="WP_015280021.1">
    <property type="nucleotide sequence ID" value="NC_019940.1"/>
</dbReference>
<dbReference type="HOGENOM" id="CLU_100275_3_1_6"/>
<evidence type="ECO:0000313" key="1">
    <source>
        <dbReference type="EMBL" id="AGA89876.1"/>
    </source>
</evidence>
<reference evidence="1 2" key="1">
    <citation type="submission" date="2011-09" db="EMBL/GenBank/DDBJ databases">
        <title>Complete sequence of chromosome of Thioflavicoccus mobilis 8321.</title>
        <authorList>
            <consortium name="US DOE Joint Genome Institute"/>
            <person name="Lucas S."/>
            <person name="Han J."/>
            <person name="Lapidus A."/>
            <person name="Cheng J.-F."/>
            <person name="Goodwin L."/>
            <person name="Pitluck S."/>
            <person name="Peters L."/>
            <person name="Ovchinnikova G."/>
            <person name="Lu M."/>
            <person name="Detter J.C."/>
            <person name="Han C."/>
            <person name="Tapia R."/>
            <person name="Land M."/>
            <person name="Hauser L."/>
            <person name="Kyrpides N."/>
            <person name="Ivanova N."/>
            <person name="Pagani I."/>
            <person name="Vogl K."/>
            <person name="Liu Z."/>
            <person name="Imhoff J."/>
            <person name="Thiel V."/>
            <person name="Frigaard N.-U."/>
            <person name="Bryant D."/>
            <person name="Woyke T."/>
        </authorList>
    </citation>
    <scope>NUCLEOTIDE SEQUENCE [LARGE SCALE GENOMIC DNA]</scope>
    <source>
        <strain evidence="1 2">8321</strain>
    </source>
</reference>
<dbReference type="Gene3D" id="3.30.300.20">
    <property type="match status" value="1"/>
</dbReference>
<protein>
    <submittedName>
        <fullName evidence="1">Putative redox protein, regulator of disulfide bond formation</fullName>
    </submittedName>
</protein>
<gene>
    <name evidence="1" type="ORF">Thimo_1072</name>
</gene>
<dbReference type="InterPro" id="IPR015946">
    <property type="entry name" value="KH_dom-like_a/b"/>
</dbReference>
<dbReference type="PANTHER" id="PTHR39624:SF2">
    <property type="entry name" value="OSMC-LIKE PROTEIN"/>
    <property type="match status" value="1"/>
</dbReference>